<dbReference type="Proteomes" id="UP000004994">
    <property type="component" value="Chromosome 7"/>
</dbReference>
<keyword evidence="2" id="KW-1185">Reference proteome</keyword>
<accession>A0A3Q7HZD8</accession>
<dbReference type="PaxDb" id="4081-Solyc07g005490.2.1"/>
<evidence type="ECO:0000313" key="1">
    <source>
        <dbReference type="EnsemblPlants" id="Solyc07g005490.3.1"/>
    </source>
</evidence>
<name>A0A3Q7HZD8_SOLLC</name>
<sequence length="37" mass="4425">MHKVQVETKFFILQGCNWRTLGFGWSSRRCIRYSSSD</sequence>
<dbReference type="EnsemblPlants" id="Solyc07g005490.3.1">
    <property type="protein sequence ID" value="Solyc07g005490.3.1"/>
    <property type="gene ID" value="Solyc07g005490.3"/>
</dbReference>
<dbReference type="AlphaFoldDB" id="A0A3Q7HZD8"/>
<reference evidence="1" key="2">
    <citation type="submission" date="2019-01" db="UniProtKB">
        <authorList>
            <consortium name="EnsemblPlants"/>
        </authorList>
    </citation>
    <scope>IDENTIFICATION</scope>
    <source>
        <strain evidence="1">cv. Heinz 1706</strain>
    </source>
</reference>
<reference evidence="1" key="1">
    <citation type="journal article" date="2012" name="Nature">
        <title>The tomato genome sequence provides insights into fleshy fruit evolution.</title>
        <authorList>
            <consortium name="Tomato Genome Consortium"/>
        </authorList>
    </citation>
    <scope>NUCLEOTIDE SEQUENCE [LARGE SCALE GENOMIC DNA]</scope>
    <source>
        <strain evidence="1">cv. Heinz 1706</strain>
    </source>
</reference>
<organism evidence="1">
    <name type="scientific">Solanum lycopersicum</name>
    <name type="common">Tomato</name>
    <name type="synonym">Lycopersicon esculentum</name>
    <dbReference type="NCBI Taxonomy" id="4081"/>
    <lineage>
        <taxon>Eukaryota</taxon>
        <taxon>Viridiplantae</taxon>
        <taxon>Streptophyta</taxon>
        <taxon>Embryophyta</taxon>
        <taxon>Tracheophyta</taxon>
        <taxon>Spermatophyta</taxon>
        <taxon>Magnoliopsida</taxon>
        <taxon>eudicotyledons</taxon>
        <taxon>Gunneridae</taxon>
        <taxon>Pentapetalae</taxon>
        <taxon>asterids</taxon>
        <taxon>lamiids</taxon>
        <taxon>Solanales</taxon>
        <taxon>Solanaceae</taxon>
        <taxon>Solanoideae</taxon>
        <taxon>Solaneae</taxon>
        <taxon>Solanum</taxon>
        <taxon>Solanum subgen. Lycopersicon</taxon>
    </lineage>
</organism>
<dbReference type="Gramene" id="Solyc07g005490.3.1">
    <property type="protein sequence ID" value="Solyc07g005490.3.1"/>
    <property type="gene ID" value="Solyc07g005490.3"/>
</dbReference>
<proteinExistence type="predicted"/>
<dbReference type="InParanoid" id="A0A3Q7HZD8"/>
<evidence type="ECO:0000313" key="2">
    <source>
        <dbReference type="Proteomes" id="UP000004994"/>
    </source>
</evidence>
<protein>
    <submittedName>
        <fullName evidence="1">Uncharacterized protein</fullName>
    </submittedName>
</protein>